<keyword evidence="9" id="KW-0066">ATP synthesis</keyword>
<evidence type="ECO:0000256" key="7">
    <source>
        <dbReference type="ARBA" id="ARBA00023128"/>
    </source>
</evidence>
<sequence length="145" mass="15270">MSRPIRYFNLAARQTLGRRNATTPSIGSAAVKKQAEGVAGKATAFVEPIIYYARVGLQFVRAVGVHQKVALPSIDGGISGISNFAAAFRNGAWKKVTLRQTGQLAIEGVKVSGFFLVGEMIGRGSVIGYQIPGADNHDDAEAGGH</sequence>
<dbReference type="AlphaFoldDB" id="A0AAD5THA1"/>
<evidence type="ECO:0000313" key="11">
    <source>
        <dbReference type="Proteomes" id="UP001212152"/>
    </source>
</evidence>
<keyword evidence="11" id="KW-1185">Reference proteome</keyword>
<evidence type="ECO:0000256" key="1">
    <source>
        <dbReference type="ARBA" id="ARBA00004325"/>
    </source>
</evidence>
<keyword evidence="5" id="KW-0375">Hydrogen ion transport</keyword>
<evidence type="ECO:0000256" key="3">
    <source>
        <dbReference type="ARBA" id="ARBA00022448"/>
    </source>
</evidence>
<keyword evidence="4" id="KW-0138">CF(0)</keyword>
<dbReference type="GO" id="GO:0015078">
    <property type="term" value="F:proton transmembrane transporter activity"/>
    <property type="evidence" value="ECO:0007669"/>
    <property type="project" value="InterPro"/>
</dbReference>
<evidence type="ECO:0000256" key="8">
    <source>
        <dbReference type="ARBA" id="ARBA00023136"/>
    </source>
</evidence>
<dbReference type="EMBL" id="JADGJQ010000041">
    <property type="protein sequence ID" value="KAJ3176445.1"/>
    <property type="molecule type" value="Genomic_DNA"/>
</dbReference>
<keyword evidence="3" id="KW-0813">Transport</keyword>
<evidence type="ECO:0000256" key="4">
    <source>
        <dbReference type="ARBA" id="ARBA00022547"/>
    </source>
</evidence>
<keyword evidence="7" id="KW-0496">Mitochondrion</keyword>
<dbReference type="GO" id="GO:0031966">
    <property type="term" value="C:mitochondrial membrane"/>
    <property type="evidence" value="ECO:0007669"/>
    <property type="project" value="UniProtKB-SubCell"/>
</dbReference>
<organism evidence="10 11">
    <name type="scientific">Geranomyces variabilis</name>
    <dbReference type="NCBI Taxonomy" id="109894"/>
    <lineage>
        <taxon>Eukaryota</taxon>
        <taxon>Fungi</taxon>
        <taxon>Fungi incertae sedis</taxon>
        <taxon>Chytridiomycota</taxon>
        <taxon>Chytridiomycota incertae sedis</taxon>
        <taxon>Chytridiomycetes</taxon>
        <taxon>Spizellomycetales</taxon>
        <taxon>Powellomycetaceae</taxon>
        <taxon>Geranomyces</taxon>
    </lineage>
</organism>
<evidence type="ECO:0000256" key="9">
    <source>
        <dbReference type="ARBA" id="ARBA00023310"/>
    </source>
</evidence>
<accession>A0AAD5THA1</accession>
<dbReference type="GO" id="GO:0045259">
    <property type="term" value="C:proton-transporting ATP synthase complex"/>
    <property type="evidence" value="ECO:0007669"/>
    <property type="project" value="UniProtKB-KW"/>
</dbReference>
<proteinExistence type="inferred from homology"/>
<reference evidence="10" key="1">
    <citation type="submission" date="2020-05" db="EMBL/GenBank/DDBJ databases">
        <title>Phylogenomic resolution of chytrid fungi.</title>
        <authorList>
            <person name="Stajich J.E."/>
            <person name="Amses K."/>
            <person name="Simmons R."/>
            <person name="Seto K."/>
            <person name="Myers J."/>
            <person name="Bonds A."/>
            <person name="Quandt C.A."/>
            <person name="Barry K."/>
            <person name="Liu P."/>
            <person name="Grigoriev I."/>
            <person name="Longcore J.E."/>
            <person name="James T.Y."/>
        </authorList>
    </citation>
    <scope>NUCLEOTIDE SEQUENCE</scope>
    <source>
        <strain evidence="10">JEL0379</strain>
    </source>
</reference>
<evidence type="ECO:0000256" key="6">
    <source>
        <dbReference type="ARBA" id="ARBA00023065"/>
    </source>
</evidence>
<comment type="caution">
    <text evidence="10">The sequence shown here is derived from an EMBL/GenBank/DDBJ whole genome shotgun (WGS) entry which is preliminary data.</text>
</comment>
<dbReference type="Pfam" id="PF04718">
    <property type="entry name" value="ATP-synt_G"/>
    <property type="match status" value="1"/>
</dbReference>
<protein>
    <submittedName>
        <fullName evidence="10">Uncharacterized protein</fullName>
    </submittedName>
</protein>
<evidence type="ECO:0000256" key="5">
    <source>
        <dbReference type="ARBA" id="ARBA00022781"/>
    </source>
</evidence>
<dbReference type="Proteomes" id="UP001212152">
    <property type="component" value="Unassembled WGS sequence"/>
</dbReference>
<evidence type="ECO:0000313" key="10">
    <source>
        <dbReference type="EMBL" id="KAJ3176445.1"/>
    </source>
</evidence>
<name>A0AAD5THA1_9FUNG</name>
<comment type="similarity">
    <text evidence="2">Belongs to the ATPase g subunit family.</text>
</comment>
<keyword evidence="6" id="KW-0406">Ion transport</keyword>
<gene>
    <name evidence="10" type="ORF">HDU87_005314</name>
</gene>
<comment type="subcellular location">
    <subcellularLocation>
        <location evidence="1">Mitochondrion membrane</location>
    </subcellularLocation>
</comment>
<dbReference type="GO" id="GO:0015986">
    <property type="term" value="P:proton motive force-driven ATP synthesis"/>
    <property type="evidence" value="ECO:0007669"/>
    <property type="project" value="InterPro"/>
</dbReference>
<keyword evidence="8" id="KW-0472">Membrane</keyword>
<evidence type="ECO:0000256" key="2">
    <source>
        <dbReference type="ARBA" id="ARBA00005699"/>
    </source>
</evidence>
<dbReference type="InterPro" id="IPR006808">
    <property type="entry name" value="ATP_synth_F0_gsu_mt"/>
</dbReference>